<dbReference type="EMBL" id="CP032568">
    <property type="protein sequence ID" value="AYF76850.1"/>
    <property type="molecule type" value="Genomic_DNA"/>
</dbReference>
<proteinExistence type="predicted"/>
<dbReference type="AlphaFoldDB" id="A0A386ZHI2"/>
<name>A0A386ZHI2_9NOCA</name>
<protein>
    <submittedName>
        <fullName evidence="1">Uncharacterized protein</fullName>
    </submittedName>
</protein>
<keyword evidence="2" id="KW-1185">Reference proteome</keyword>
<evidence type="ECO:0000313" key="1">
    <source>
        <dbReference type="EMBL" id="AYF76850.1"/>
    </source>
</evidence>
<dbReference type="OrthoDB" id="9919139at2"/>
<reference evidence="1 2" key="1">
    <citation type="submission" date="2018-09" db="EMBL/GenBank/DDBJ databases">
        <title>Nocardia yunnanensis sp. nov., an actinomycete isolated from a soil sample.</title>
        <authorList>
            <person name="Zhang J."/>
        </authorList>
    </citation>
    <scope>NUCLEOTIDE SEQUENCE [LARGE SCALE GENOMIC DNA]</scope>
    <source>
        <strain evidence="1 2">CFHS0054</strain>
    </source>
</reference>
<accession>A0A386ZHI2</accession>
<organism evidence="1 2">
    <name type="scientific">Nocardia yunnanensis</name>
    <dbReference type="NCBI Taxonomy" id="2382165"/>
    <lineage>
        <taxon>Bacteria</taxon>
        <taxon>Bacillati</taxon>
        <taxon>Actinomycetota</taxon>
        <taxon>Actinomycetes</taxon>
        <taxon>Mycobacteriales</taxon>
        <taxon>Nocardiaceae</taxon>
        <taxon>Nocardia</taxon>
    </lineage>
</organism>
<dbReference type="Proteomes" id="UP000267164">
    <property type="component" value="Chromosome"/>
</dbReference>
<evidence type="ECO:0000313" key="2">
    <source>
        <dbReference type="Proteomes" id="UP000267164"/>
    </source>
</evidence>
<gene>
    <name evidence="1" type="ORF">D7D52_26990</name>
</gene>
<sequence>MYTHRREAQRMTAAIEYSFTGPAVLAPLTAPTWVQREGNEHGYLSWLSPLVSTPLGIQFDYSAAVFNPGQVSLVRHEVSATVGIDGAEPFLIPDRSTRSSEKMSRTSFLAISPTGRAAEVVITVTDHLSGVTYSTGHLSIQGLTE</sequence>
<dbReference type="KEGG" id="nyu:D7D52_26990"/>